<sequence>MFSKPTHCCCFLSLRTGSLILAIWLTIVSIYDACTKADTLSGSTVATKTVSMLIPILLAIVSVVFLYGTIKRKAKLVRMFSVFLIIHTIIKIIGAILVIVYIVTKRDQICPSNSGINCGASIARKVILETFPTIIELIFFFHFYYVVKTYAHSLNNEPNPNPDSA</sequence>
<comment type="caution">
    <text evidence="1">The sequence shown here is derived from an EMBL/GenBank/DDBJ whole genome shotgun (WGS) entry which is preliminary data.</text>
</comment>
<proteinExistence type="predicted"/>
<dbReference type="EMBL" id="QTSX02003580">
    <property type="protein sequence ID" value="KAJ9070309.1"/>
    <property type="molecule type" value="Genomic_DNA"/>
</dbReference>
<evidence type="ECO:0000313" key="2">
    <source>
        <dbReference type="Proteomes" id="UP001165960"/>
    </source>
</evidence>
<name>A0ACC2T6M1_9FUNG</name>
<dbReference type="Proteomes" id="UP001165960">
    <property type="component" value="Unassembled WGS sequence"/>
</dbReference>
<accession>A0ACC2T6M1</accession>
<organism evidence="1 2">
    <name type="scientific">Entomophthora muscae</name>
    <dbReference type="NCBI Taxonomy" id="34485"/>
    <lineage>
        <taxon>Eukaryota</taxon>
        <taxon>Fungi</taxon>
        <taxon>Fungi incertae sedis</taxon>
        <taxon>Zoopagomycota</taxon>
        <taxon>Entomophthoromycotina</taxon>
        <taxon>Entomophthoromycetes</taxon>
        <taxon>Entomophthorales</taxon>
        <taxon>Entomophthoraceae</taxon>
        <taxon>Entomophthora</taxon>
    </lineage>
</organism>
<evidence type="ECO:0000313" key="1">
    <source>
        <dbReference type="EMBL" id="KAJ9070309.1"/>
    </source>
</evidence>
<protein>
    <submittedName>
        <fullName evidence="1">Uncharacterized protein</fullName>
    </submittedName>
</protein>
<reference evidence="1" key="1">
    <citation type="submission" date="2022-04" db="EMBL/GenBank/DDBJ databases">
        <title>Genome of the entomopathogenic fungus Entomophthora muscae.</title>
        <authorList>
            <person name="Elya C."/>
            <person name="Lovett B.R."/>
            <person name="Lee E."/>
            <person name="Macias A.M."/>
            <person name="Hajek A.E."/>
            <person name="De Bivort B.L."/>
            <person name="Kasson M.T."/>
            <person name="De Fine Licht H.H."/>
            <person name="Stajich J.E."/>
        </authorList>
    </citation>
    <scope>NUCLEOTIDE SEQUENCE</scope>
    <source>
        <strain evidence="1">Berkeley</strain>
    </source>
</reference>
<gene>
    <name evidence="1" type="ORF">DSO57_1009401</name>
</gene>
<keyword evidence="2" id="KW-1185">Reference proteome</keyword>